<dbReference type="SUPFAM" id="SSF48008">
    <property type="entry name" value="GntR ligand-binding domain-like"/>
    <property type="match status" value="1"/>
</dbReference>
<evidence type="ECO:0000256" key="2">
    <source>
        <dbReference type="ARBA" id="ARBA00023125"/>
    </source>
</evidence>
<dbReference type="Gene3D" id="1.10.10.10">
    <property type="entry name" value="Winged helix-like DNA-binding domain superfamily/Winged helix DNA-binding domain"/>
    <property type="match status" value="1"/>
</dbReference>
<evidence type="ECO:0000256" key="3">
    <source>
        <dbReference type="ARBA" id="ARBA00023163"/>
    </source>
</evidence>
<reference evidence="5 6" key="1">
    <citation type="submission" date="2019-09" db="EMBL/GenBank/DDBJ databases">
        <title>Actinomadura physcomitrii sp. nov., a novel actinomycete isolated from moss [Physcomitrium sphaericum (Ludw) Fuernr].</title>
        <authorList>
            <person name="Liu C."/>
            <person name="Zhuang X."/>
        </authorList>
    </citation>
    <scope>NUCLEOTIDE SEQUENCE [LARGE SCALE GENOMIC DNA]</scope>
    <source>
        <strain evidence="5 6">CYP1-1B</strain>
    </source>
</reference>
<organism evidence="5 6">
    <name type="scientific">Actinomadura montaniterrae</name>
    <dbReference type="NCBI Taxonomy" id="1803903"/>
    <lineage>
        <taxon>Bacteria</taxon>
        <taxon>Bacillati</taxon>
        <taxon>Actinomycetota</taxon>
        <taxon>Actinomycetes</taxon>
        <taxon>Streptosporangiales</taxon>
        <taxon>Thermomonosporaceae</taxon>
        <taxon>Actinomadura</taxon>
    </lineage>
</organism>
<gene>
    <name evidence="5" type="ORF">F9B16_43925</name>
</gene>
<evidence type="ECO:0000313" key="6">
    <source>
        <dbReference type="Proteomes" id="UP000483004"/>
    </source>
</evidence>
<keyword evidence="2" id="KW-0238">DNA-binding</keyword>
<keyword evidence="1" id="KW-0805">Transcription regulation</keyword>
<dbReference type="SMART" id="SM00345">
    <property type="entry name" value="HTH_GNTR"/>
    <property type="match status" value="1"/>
</dbReference>
<dbReference type="GO" id="GO:0003700">
    <property type="term" value="F:DNA-binding transcription factor activity"/>
    <property type="evidence" value="ECO:0007669"/>
    <property type="project" value="InterPro"/>
</dbReference>
<dbReference type="Pfam" id="PF00392">
    <property type="entry name" value="GntR"/>
    <property type="match status" value="1"/>
</dbReference>
<dbReference type="OrthoDB" id="3289286at2"/>
<dbReference type="EMBL" id="WBMR01000257">
    <property type="protein sequence ID" value="KAB2362945.1"/>
    <property type="molecule type" value="Genomic_DNA"/>
</dbReference>
<feature type="non-terminal residue" evidence="5">
    <location>
        <position position="129"/>
    </location>
</feature>
<sequence length="129" mass="13918">MPGEDGARGGGEPESARVARLIRDDILDGVRPPGDRLVERDLADELGVSRVPVRDALKTLVSEGLVTLRPRTWAVVREFTASDIADLREVRSALEVLTFKLAAQRHTRAGLARLRAALDAELAAARAGD</sequence>
<dbReference type="GO" id="GO:0003677">
    <property type="term" value="F:DNA binding"/>
    <property type="evidence" value="ECO:0007669"/>
    <property type="project" value="UniProtKB-KW"/>
</dbReference>
<dbReference type="PANTHER" id="PTHR43537">
    <property type="entry name" value="TRANSCRIPTIONAL REGULATOR, GNTR FAMILY"/>
    <property type="match status" value="1"/>
</dbReference>
<dbReference type="SUPFAM" id="SSF46785">
    <property type="entry name" value="Winged helix' DNA-binding domain"/>
    <property type="match status" value="1"/>
</dbReference>
<dbReference type="PROSITE" id="PS50949">
    <property type="entry name" value="HTH_GNTR"/>
    <property type="match status" value="1"/>
</dbReference>
<feature type="domain" description="HTH gntR-type" evidence="4">
    <location>
        <begin position="12"/>
        <end position="79"/>
    </location>
</feature>
<dbReference type="RefSeq" id="WP_151546199.1">
    <property type="nucleotide sequence ID" value="NZ_WBMR01000257.1"/>
</dbReference>
<dbReference type="InterPro" id="IPR036388">
    <property type="entry name" value="WH-like_DNA-bd_sf"/>
</dbReference>
<protein>
    <submittedName>
        <fullName evidence="5">GntR family transcriptional regulator</fullName>
    </submittedName>
</protein>
<comment type="caution">
    <text evidence="5">The sequence shown here is derived from an EMBL/GenBank/DDBJ whole genome shotgun (WGS) entry which is preliminary data.</text>
</comment>
<dbReference type="AlphaFoldDB" id="A0A6L3VLQ2"/>
<evidence type="ECO:0000259" key="4">
    <source>
        <dbReference type="PROSITE" id="PS50949"/>
    </source>
</evidence>
<dbReference type="Proteomes" id="UP000483004">
    <property type="component" value="Unassembled WGS sequence"/>
</dbReference>
<evidence type="ECO:0000313" key="5">
    <source>
        <dbReference type="EMBL" id="KAB2362945.1"/>
    </source>
</evidence>
<dbReference type="CDD" id="cd07377">
    <property type="entry name" value="WHTH_GntR"/>
    <property type="match status" value="1"/>
</dbReference>
<dbReference type="InterPro" id="IPR036390">
    <property type="entry name" value="WH_DNA-bd_sf"/>
</dbReference>
<dbReference type="PANTHER" id="PTHR43537:SF45">
    <property type="entry name" value="GNTR FAMILY REGULATORY PROTEIN"/>
    <property type="match status" value="1"/>
</dbReference>
<keyword evidence="6" id="KW-1185">Reference proteome</keyword>
<evidence type="ECO:0000256" key="1">
    <source>
        <dbReference type="ARBA" id="ARBA00023015"/>
    </source>
</evidence>
<accession>A0A6L3VLQ2</accession>
<proteinExistence type="predicted"/>
<dbReference type="InterPro" id="IPR008920">
    <property type="entry name" value="TF_FadR/GntR_C"/>
</dbReference>
<dbReference type="Gene3D" id="1.20.120.530">
    <property type="entry name" value="GntR ligand-binding domain-like"/>
    <property type="match status" value="1"/>
</dbReference>
<name>A0A6L3VLQ2_9ACTN</name>
<dbReference type="PRINTS" id="PR00035">
    <property type="entry name" value="HTHGNTR"/>
</dbReference>
<keyword evidence="3" id="KW-0804">Transcription</keyword>
<dbReference type="InterPro" id="IPR000524">
    <property type="entry name" value="Tscrpt_reg_HTH_GntR"/>
</dbReference>